<accession>A0ABT7L9F3</accession>
<evidence type="ECO:0000313" key="4">
    <source>
        <dbReference type="Proteomes" id="UP001235343"/>
    </source>
</evidence>
<gene>
    <name evidence="3" type="ORF">QQS35_18885</name>
</gene>
<evidence type="ECO:0000256" key="1">
    <source>
        <dbReference type="ARBA" id="ARBA00093462"/>
    </source>
</evidence>
<dbReference type="RefSeq" id="WP_285933774.1">
    <property type="nucleotide sequence ID" value="NZ_JASTZU010000058.1"/>
</dbReference>
<reference evidence="3 4" key="1">
    <citation type="submission" date="2023-06" db="EMBL/GenBank/DDBJ databases">
        <title>Aquibacillus rhizosphaerae LR5S19.</title>
        <authorList>
            <person name="Sun J.-Q."/>
        </authorList>
    </citation>
    <scope>NUCLEOTIDE SEQUENCE [LARGE SCALE GENOMIC DNA]</scope>
    <source>
        <strain evidence="3 4">LR5S19</strain>
    </source>
</reference>
<dbReference type="InterPro" id="IPR034829">
    <property type="entry name" value="DnaD-like_sf"/>
</dbReference>
<dbReference type="NCBIfam" id="TIGR01446">
    <property type="entry name" value="DnaD_dom"/>
    <property type="match status" value="1"/>
</dbReference>
<dbReference type="PANTHER" id="PTHR37293">
    <property type="entry name" value="PHAGE REPLICATION PROTEIN-RELATED"/>
    <property type="match status" value="1"/>
</dbReference>
<keyword evidence="4" id="KW-1185">Reference proteome</keyword>
<organism evidence="3 4">
    <name type="scientific">Aquibacillus rhizosphaerae</name>
    <dbReference type="NCBI Taxonomy" id="3051431"/>
    <lineage>
        <taxon>Bacteria</taxon>
        <taxon>Bacillati</taxon>
        <taxon>Bacillota</taxon>
        <taxon>Bacilli</taxon>
        <taxon>Bacillales</taxon>
        <taxon>Bacillaceae</taxon>
        <taxon>Aquibacillus</taxon>
    </lineage>
</organism>
<dbReference type="Gene3D" id="1.10.10.630">
    <property type="entry name" value="DnaD domain-like"/>
    <property type="match status" value="1"/>
</dbReference>
<dbReference type="InterPro" id="IPR006343">
    <property type="entry name" value="DnaB/C_C"/>
</dbReference>
<evidence type="ECO:0000313" key="3">
    <source>
        <dbReference type="EMBL" id="MDL4842504.1"/>
    </source>
</evidence>
<dbReference type="PANTHER" id="PTHR37293:SF5">
    <property type="entry name" value="DNA REPLICATION PROTEIN"/>
    <property type="match status" value="1"/>
</dbReference>
<dbReference type="InterPro" id="IPR053162">
    <property type="entry name" value="DnaD"/>
</dbReference>
<evidence type="ECO:0000259" key="2">
    <source>
        <dbReference type="Pfam" id="PF07261"/>
    </source>
</evidence>
<sequence length="249" mass="28238">MNYIKQLNAFKDWLLWNKIPTSAIILWHALMMINNATGWKKKFNAQNSMLQLLTGLSKQGVANARAELVAQGLIIYQKGHIGKAATYQIASLVNSVDQVLDQSIAHSVDQAHSVDPFVDNVLAIPKQEEEVEERRRGRSDSHLISIYEQNFGVLKPILRDPFMNWCQELGDELVIYGIKLAAEMDGRSYSYLNAIFKEWSQAKLKTLEEVNVYQAQKKAGIAKPVQQHKKKKQSAFDTLRAELRLEGAL</sequence>
<comment type="caution">
    <text evidence="3">The sequence shown here is derived from an EMBL/GenBank/DDBJ whole genome shotgun (WGS) entry which is preliminary data.</text>
</comment>
<comment type="similarity">
    <text evidence="1">Belongs to the DnaB/DnaD family.</text>
</comment>
<proteinExistence type="inferred from homology"/>
<name>A0ABT7L9F3_9BACI</name>
<feature type="domain" description="DnaB/C C-terminal" evidence="2">
    <location>
        <begin position="145"/>
        <end position="213"/>
    </location>
</feature>
<dbReference type="Pfam" id="PF07261">
    <property type="entry name" value="DnaB_2"/>
    <property type="match status" value="1"/>
</dbReference>
<protein>
    <submittedName>
        <fullName evidence="3">DnaD domain protein</fullName>
    </submittedName>
</protein>
<dbReference type="EMBL" id="JASTZU010000058">
    <property type="protein sequence ID" value="MDL4842504.1"/>
    <property type="molecule type" value="Genomic_DNA"/>
</dbReference>
<dbReference type="SUPFAM" id="SSF158499">
    <property type="entry name" value="DnaD domain-like"/>
    <property type="match status" value="1"/>
</dbReference>
<dbReference type="Proteomes" id="UP001235343">
    <property type="component" value="Unassembled WGS sequence"/>
</dbReference>